<dbReference type="GO" id="GO:0000270">
    <property type="term" value="P:peptidoglycan metabolic process"/>
    <property type="evidence" value="ECO:0007669"/>
    <property type="project" value="TreeGrafter"/>
</dbReference>
<keyword evidence="4" id="KW-1185">Reference proteome</keyword>
<dbReference type="GO" id="GO:0005886">
    <property type="term" value="C:plasma membrane"/>
    <property type="evidence" value="ECO:0007669"/>
    <property type="project" value="TreeGrafter"/>
</dbReference>
<name>A0A0D1A442_9LACO</name>
<keyword evidence="1" id="KW-0472">Membrane</keyword>
<feature type="transmembrane region" description="Helical" evidence="1">
    <location>
        <begin position="118"/>
        <end position="139"/>
    </location>
</feature>
<evidence type="ECO:0000313" key="4">
    <source>
        <dbReference type="Proteomes" id="UP000032279"/>
    </source>
</evidence>
<evidence type="ECO:0000256" key="1">
    <source>
        <dbReference type="SAM" id="Phobius"/>
    </source>
</evidence>
<dbReference type="PANTHER" id="PTHR30336:SF4">
    <property type="entry name" value="ENVELOPE BIOGENESIS FACTOR ELYC"/>
    <property type="match status" value="1"/>
</dbReference>
<dbReference type="Gene3D" id="3.40.50.620">
    <property type="entry name" value="HUPs"/>
    <property type="match status" value="1"/>
</dbReference>
<dbReference type="OrthoDB" id="9782395at2"/>
<gene>
    <name evidence="3" type="ORF">WDC_1799</name>
</gene>
<dbReference type="AlphaFoldDB" id="A0A0D1A442"/>
<proteinExistence type="predicted"/>
<comment type="caution">
    <text evidence="3">The sequence shown here is derived from an EMBL/GenBank/DDBJ whole genome shotgun (WGS) entry which is preliminary data.</text>
</comment>
<dbReference type="GO" id="GO:0043164">
    <property type="term" value="P:Gram-negative-bacterium-type cell wall biogenesis"/>
    <property type="evidence" value="ECO:0007669"/>
    <property type="project" value="TreeGrafter"/>
</dbReference>
<accession>A0A0D1A442</accession>
<dbReference type="STRING" id="1335616.WDC_1799"/>
<dbReference type="PANTHER" id="PTHR30336">
    <property type="entry name" value="INNER MEMBRANE PROTEIN, PROBABLE PERMEASE"/>
    <property type="match status" value="1"/>
</dbReference>
<dbReference type="EMBL" id="AWTT01000066">
    <property type="protein sequence ID" value="KIS02630.1"/>
    <property type="molecule type" value="Genomic_DNA"/>
</dbReference>
<keyword evidence="1" id="KW-0812">Transmembrane</keyword>
<dbReference type="InterPro" id="IPR014729">
    <property type="entry name" value="Rossmann-like_a/b/a_fold"/>
</dbReference>
<dbReference type="Proteomes" id="UP000032279">
    <property type="component" value="Unassembled WGS sequence"/>
</dbReference>
<dbReference type="Pfam" id="PF02698">
    <property type="entry name" value="DUF218"/>
    <property type="match status" value="1"/>
</dbReference>
<sequence length="323" mass="36091">MLIILISLFTLGALVLFTIRHRPFLQLTGYLSVVLLYLLANIGLIIVWPVAILILTLATAWLLSWLVLAWRQLVRYTPQIVARLSLKFKIILALTAALLLASITVNGLVAVTNLQLPVLISWLAAVPIYFILSLIAYYLNSWLLATRNQNTASTPILLVLGAGLIDGSHHPGHELQRRLNKAIELNQAHTKTIVVAGGQGLDEQQSEAAAMQDYLLNHGISPSQIILETQSRNTWQNLVNSQQIILHHFQQQQVTVLSNQYHLLRVCLYAQKLNFQVLALGVNNQSKVFKSSSIREWIGIVLLHPLRHCLYAIICASITTFLV</sequence>
<feature type="domain" description="DUF218" evidence="2">
    <location>
        <begin position="157"/>
        <end position="299"/>
    </location>
</feature>
<dbReference type="InterPro" id="IPR051599">
    <property type="entry name" value="Cell_Envelope_Assoc"/>
</dbReference>
<protein>
    <recommendedName>
        <fullName evidence="2">DUF218 domain-containing protein</fullName>
    </recommendedName>
</protein>
<feature type="transmembrane region" description="Helical" evidence="1">
    <location>
        <begin position="90"/>
        <end position="112"/>
    </location>
</feature>
<dbReference type="PATRIC" id="fig|1335616.4.peg.1810"/>
<dbReference type="RefSeq" id="WP_044011489.1">
    <property type="nucleotide sequence ID" value="NZ_AWTT01000066.1"/>
</dbReference>
<keyword evidence="1" id="KW-1133">Transmembrane helix</keyword>
<dbReference type="CDD" id="cd06259">
    <property type="entry name" value="YdcF-like"/>
    <property type="match status" value="1"/>
</dbReference>
<feature type="transmembrane region" description="Helical" evidence="1">
    <location>
        <begin position="42"/>
        <end position="69"/>
    </location>
</feature>
<dbReference type="InterPro" id="IPR003848">
    <property type="entry name" value="DUF218"/>
</dbReference>
<organism evidence="3 4">
    <name type="scientific">Paucilactobacillus wasatchensis</name>
    <dbReference type="NCBI Taxonomy" id="1335616"/>
    <lineage>
        <taxon>Bacteria</taxon>
        <taxon>Bacillati</taxon>
        <taxon>Bacillota</taxon>
        <taxon>Bacilli</taxon>
        <taxon>Lactobacillales</taxon>
        <taxon>Lactobacillaceae</taxon>
        <taxon>Paucilactobacillus</taxon>
    </lineage>
</organism>
<reference evidence="3 4" key="1">
    <citation type="submission" date="2013-08" db="EMBL/GenBank/DDBJ databases">
        <title>Lactobacillus wasatchii sp. WDC04, a late gas producing bacteria isolated from aged chedder cheese.</title>
        <authorList>
            <person name="Oberg C.J."/>
            <person name="Culumber M."/>
            <person name="McMahon D.J."/>
            <person name="Broadbent J.R."/>
            <person name="Oberg T.S."/>
            <person name="Ortaki F."/>
        </authorList>
    </citation>
    <scope>NUCLEOTIDE SEQUENCE [LARGE SCALE GENOMIC DNA]</scope>
    <source>
        <strain evidence="3 4">WDC04</strain>
    </source>
</reference>
<evidence type="ECO:0000259" key="2">
    <source>
        <dbReference type="Pfam" id="PF02698"/>
    </source>
</evidence>
<evidence type="ECO:0000313" key="3">
    <source>
        <dbReference type="EMBL" id="KIS02630.1"/>
    </source>
</evidence>